<reference evidence="2 3" key="1">
    <citation type="submission" date="2020-10" db="EMBL/GenBank/DDBJ databases">
        <title>The Coptis chinensis genome and diversification of protoberbering-type alkaloids.</title>
        <authorList>
            <person name="Wang B."/>
            <person name="Shu S."/>
            <person name="Song C."/>
            <person name="Liu Y."/>
        </authorList>
    </citation>
    <scope>NUCLEOTIDE SEQUENCE [LARGE SCALE GENOMIC DNA]</scope>
    <source>
        <strain evidence="2">HL-2020</strain>
        <tissue evidence="2">Leaf</tissue>
    </source>
</reference>
<dbReference type="NCBIfam" id="TIGR01640">
    <property type="entry name" value="F_box_assoc_1"/>
    <property type="match status" value="1"/>
</dbReference>
<evidence type="ECO:0000313" key="3">
    <source>
        <dbReference type="Proteomes" id="UP000631114"/>
    </source>
</evidence>
<dbReference type="InterPro" id="IPR006527">
    <property type="entry name" value="F-box-assoc_dom_typ1"/>
</dbReference>
<feature type="domain" description="F-box" evidence="1">
    <location>
        <begin position="19"/>
        <end position="59"/>
    </location>
</feature>
<organism evidence="2 3">
    <name type="scientific">Coptis chinensis</name>
    <dbReference type="NCBI Taxonomy" id="261450"/>
    <lineage>
        <taxon>Eukaryota</taxon>
        <taxon>Viridiplantae</taxon>
        <taxon>Streptophyta</taxon>
        <taxon>Embryophyta</taxon>
        <taxon>Tracheophyta</taxon>
        <taxon>Spermatophyta</taxon>
        <taxon>Magnoliopsida</taxon>
        <taxon>Ranunculales</taxon>
        <taxon>Ranunculaceae</taxon>
        <taxon>Coptidoideae</taxon>
        <taxon>Coptis</taxon>
    </lineage>
</organism>
<dbReference type="SMART" id="SM00256">
    <property type="entry name" value="FBOX"/>
    <property type="match status" value="1"/>
</dbReference>
<dbReference type="Gene3D" id="1.20.1280.50">
    <property type="match status" value="1"/>
</dbReference>
<dbReference type="Pfam" id="PF00646">
    <property type="entry name" value="F-box"/>
    <property type="match status" value="1"/>
</dbReference>
<dbReference type="PANTHER" id="PTHR31672:SF13">
    <property type="entry name" value="F-BOX PROTEIN CPR30-LIKE"/>
    <property type="match status" value="1"/>
</dbReference>
<dbReference type="OrthoDB" id="5314306at2759"/>
<dbReference type="AlphaFoldDB" id="A0A835MGX3"/>
<name>A0A835MGX3_9MAGN</name>
<dbReference type="PROSITE" id="PS50181">
    <property type="entry name" value="FBOX"/>
    <property type="match status" value="1"/>
</dbReference>
<dbReference type="PANTHER" id="PTHR31672">
    <property type="entry name" value="BNACNNG10540D PROTEIN"/>
    <property type="match status" value="1"/>
</dbReference>
<accession>A0A835MGX3</accession>
<proteinExistence type="predicted"/>
<dbReference type="Proteomes" id="UP000631114">
    <property type="component" value="Unassembled WGS sequence"/>
</dbReference>
<comment type="caution">
    <text evidence="2">The sequence shown here is derived from an EMBL/GenBank/DDBJ whole genome shotgun (WGS) entry which is preliminary data.</text>
</comment>
<evidence type="ECO:0000313" key="2">
    <source>
        <dbReference type="EMBL" id="KAF9623321.1"/>
    </source>
</evidence>
<gene>
    <name evidence="2" type="ORF">IFM89_000810</name>
</gene>
<sequence>MKGTMEGETSSSRDGDNVLPEDVVFQILVCLPVMSLFRFKSVCKSWRILIESSNFIDQQLNHHSHQYSNYNFVTLSPLRHYGPPPIRRCINLCLRSGDRFEVVRFFILPDSPGVTLAEMYNLSTDSWTTIDTGVLHVDYISSDPKAPYRNGSYCWFASKGHPIESDNGEIFNPFILSFDFSSKVFGTMSLPEVDGVKFDTYPQLAILRDNLALINKVDFSYEMGATHFEIWVLNEYGVKESWTKLYKVGHL</sequence>
<keyword evidence="3" id="KW-1185">Reference proteome</keyword>
<dbReference type="SUPFAM" id="SSF81383">
    <property type="entry name" value="F-box domain"/>
    <property type="match status" value="1"/>
</dbReference>
<dbReference type="CDD" id="cd22157">
    <property type="entry name" value="F-box_AtFBW1-like"/>
    <property type="match status" value="1"/>
</dbReference>
<dbReference type="InterPro" id="IPR017451">
    <property type="entry name" value="F-box-assoc_interact_dom"/>
</dbReference>
<dbReference type="InterPro" id="IPR036047">
    <property type="entry name" value="F-box-like_dom_sf"/>
</dbReference>
<protein>
    <recommendedName>
        <fullName evidence="1">F-box domain-containing protein</fullName>
    </recommendedName>
</protein>
<dbReference type="InterPro" id="IPR001810">
    <property type="entry name" value="F-box_dom"/>
</dbReference>
<dbReference type="InterPro" id="IPR050796">
    <property type="entry name" value="SCF_F-box_component"/>
</dbReference>
<dbReference type="EMBL" id="JADFTS010000001">
    <property type="protein sequence ID" value="KAF9623321.1"/>
    <property type="molecule type" value="Genomic_DNA"/>
</dbReference>
<dbReference type="Pfam" id="PF07734">
    <property type="entry name" value="FBA_1"/>
    <property type="match status" value="1"/>
</dbReference>
<evidence type="ECO:0000259" key="1">
    <source>
        <dbReference type="PROSITE" id="PS50181"/>
    </source>
</evidence>